<dbReference type="GO" id="GO:0005576">
    <property type="term" value="C:extracellular region"/>
    <property type="evidence" value="ECO:0007669"/>
    <property type="project" value="UniProtKB-SubCell"/>
</dbReference>
<proteinExistence type="inferred from homology"/>
<reference evidence="6" key="1">
    <citation type="submission" date="2020-11" db="EMBL/GenBank/DDBJ databases">
        <authorList>
            <person name="Tran Van P."/>
        </authorList>
    </citation>
    <scope>NUCLEOTIDE SEQUENCE</scope>
</reference>
<evidence type="ECO:0000313" key="7">
    <source>
        <dbReference type="Proteomes" id="UP000759131"/>
    </source>
</evidence>
<protein>
    <recommendedName>
        <fullName evidence="5">MD-2-related lipid-recognition domain-containing protein</fullName>
    </recommendedName>
</protein>
<dbReference type="InterPro" id="IPR039670">
    <property type="entry name" value="NPC2-like"/>
</dbReference>
<evidence type="ECO:0000256" key="4">
    <source>
        <dbReference type="SAM" id="SignalP"/>
    </source>
</evidence>
<evidence type="ECO:0000256" key="2">
    <source>
        <dbReference type="ARBA" id="ARBA00006370"/>
    </source>
</evidence>
<gene>
    <name evidence="6" type="ORF">OSB1V03_LOCUS5174</name>
</gene>
<evidence type="ECO:0000256" key="3">
    <source>
        <dbReference type="ARBA" id="ARBA00022525"/>
    </source>
</evidence>
<keyword evidence="3" id="KW-0964">Secreted</keyword>
<name>A0A7R9KKK6_9ACAR</name>
<dbReference type="GO" id="GO:0015918">
    <property type="term" value="P:sterol transport"/>
    <property type="evidence" value="ECO:0007669"/>
    <property type="project" value="InterPro"/>
</dbReference>
<dbReference type="SUPFAM" id="SSF81296">
    <property type="entry name" value="E set domains"/>
    <property type="match status" value="1"/>
</dbReference>
<dbReference type="InterPro" id="IPR003172">
    <property type="entry name" value="ML_dom"/>
</dbReference>
<feature type="domain" description="MD-2-related lipid-recognition" evidence="5">
    <location>
        <begin position="38"/>
        <end position="174"/>
    </location>
</feature>
<keyword evidence="4" id="KW-0732">Signal</keyword>
<dbReference type="InterPro" id="IPR014756">
    <property type="entry name" value="Ig_E-set"/>
</dbReference>
<dbReference type="SMART" id="SM00737">
    <property type="entry name" value="ML"/>
    <property type="match status" value="1"/>
</dbReference>
<dbReference type="GO" id="GO:0032934">
    <property type="term" value="F:sterol binding"/>
    <property type="evidence" value="ECO:0007669"/>
    <property type="project" value="InterPro"/>
</dbReference>
<dbReference type="EMBL" id="OC857096">
    <property type="protein sequence ID" value="CAD7624733.1"/>
    <property type="molecule type" value="Genomic_DNA"/>
</dbReference>
<feature type="signal peptide" evidence="4">
    <location>
        <begin position="1"/>
        <end position="33"/>
    </location>
</feature>
<dbReference type="PANTHER" id="PTHR11306">
    <property type="entry name" value="NIEMANN PICK TYPE C2 PROTEIN NPC2-RELATED"/>
    <property type="match status" value="1"/>
</dbReference>
<evidence type="ECO:0000256" key="1">
    <source>
        <dbReference type="ARBA" id="ARBA00004613"/>
    </source>
</evidence>
<dbReference type="Pfam" id="PF02221">
    <property type="entry name" value="E1_DerP2_DerF2"/>
    <property type="match status" value="1"/>
</dbReference>
<dbReference type="PANTHER" id="PTHR11306:SF68">
    <property type="entry name" value="NPC INTRACELLULAR CHOLESTEROL TRANSPORTER 2"/>
    <property type="match status" value="1"/>
</dbReference>
<evidence type="ECO:0000259" key="5">
    <source>
        <dbReference type="SMART" id="SM00737"/>
    </source>
</evidence>
<evidence type="ECO:0000313" key="6">
    <source>
        <dbReference type="EMBL" id="CAD7624733.1"/>
    </source>
</evidence>
<accession>A0A7R9KKK6</accession>
<sequence>MIVKLHNQHTYTLHSHWNLTVYLTLLLAAMVLAHDLPFRDCENRDYGKTFKFDIKSCNGTEFCQIKRGQPLDITIEFEPNQDDNNSTLTLGAVYFYHGEEQRVRLDTDLPNFDNNTCHHTNCPIRKDNKNTLTLKSTLPKDSLPNAKRIQLLTVIVDNPHEEPPDELIPLETKQDDSNSTIILVAVYDYHGEEVRVQVDPLLPEFDGNTCHHTDCPIRKDHKNSLELNSTLPVDLLPNAKRIQLLTTIVDINLDEILLEFLFHLQFLVILRLYGLLGVTLEKLLNLTSNHAMGAEFVNLNVVN</sequence>
<dbReference type="Proteomes" id="UP000759131">
    <property type="component" value="Unassembled WGS sequence"/>
</dbReference>
<dbReference type="AlphaFoldDB" id="A0A7R9KKK6"/>
<comment type="subcellular location">
    <subcellularLocation>
        <location evidence="1">Secreted</location>
    </subcellularLocation>
</comment>
<comment type="similarity">
    <text evidence="2">Belongs to the NPC2 family.</text>
</comment>
<dbReference type="Gene3D" id="2.60.40.770">
    <property type="match status" value="1"/>
</dbReference>
<feature type="chain" id="PRO_5035679931" description="MD-2-related lipid-recognition domain-containing protein" evidence="4">
    <location>
        <begin position="34"/>
        <end position="303"/>
    </location>
</feature>
<keyword evidence="7" id="KW-1185">Reference proteome</keyword>
<organism evidence="6">
    <name type="scientific">Medioppia subpectinata</name>
    <dbReference type="NCBI Taxonomy" id="1979941"/>
    <lineage>
        <taxon>Eukaryota</taxon>
        <taxon>Metazoa</taxon>
        <taxon>Ecdysozoa</taxon>
        <taxon>Arthropoda</taxon>
        <taxon>Chelicerata</taxon>
        <taxon>Arachnida</taxon>
        <taxon>Acari</taxon>
        <taxon>Acariformes</taxon>
        <taxon>Sarcoptiformes</taxon>
        <taxon>Oribatida</taxon>
        <taxon>Brachypylina</taxon>
        <taxon>Oppioidea</taxon>
        <taxon>Oppiidae</taxon>
        <taxon>Medioppia</taxon>
    </lineage>
</organism>
<dbReference type="EMBL" id="CAJPIZ010002521">
    <property type="protein sequence ID" value="CAG2105163.1"/>
    <property type="molecule type" value="Genomic_DNA"/>
</dbReference>
<feature type="non-terminal residue" evidence="6">
    <location>
        <position position="303"/>
    </location>
</feature>